<dbReference type="RefSeq" id="WP_387222388.1">
    <property type="nucleotide sequence ID" value="NZ_JBIAZM010000013.1"/>
</dbReference>
<feature type="domain" description="Nudix hydrolase" evidence="4">
    <location>
        <begin position="3"/>
        <end position="139"/>
    </location>
</feature>
<organism evidence="5 6">
    <name type="scientific">Micromonospora parva</name>
    <dbReference type="NCBI Taxonomy" id="1464048"/>
    <lineage>
        <taxon>Bacteria</taxon>
        <taxon>Bacillati</taxon>
        <taxon>Actinomycetota</taxon>
        <taxon>Actinomycetes</taxon>
        <taxon>Micromonosporales</taxon>
        <taxon>Micromonosporaceae</taxon>
        <taxon>Micromonospora</taxon>
    </lineage>
</organism>
<dbReference type="SUPFAM" id="SSF55811">
    <property type="entry name" value="Nudix"/>
    <property type="match status" value="1"/>
</dbReference>
<dbReference type="CDD" id="cd02883">
    <property type="entry name" value="NUDIX_Hydrolase"/>
    <property type="match status" value="1"/>
</dbReference>
<proteinExistence type="predicted"/>
<evidence type="ECO:0000313" key="5">
    <source>
        <dbReference type="EMBL" id="MFF5203276.1"/>
    </source>
</evidence>
<comment type="cofactor">
    <cofactor evidence="1">
        <name>Mg(2+)</name>
        <dbReference type="ChEBI" id="CHEBI:18420"/>
    </cofactor>
</comment>
<evidence type="ECO:0000259" key="4">
    <source>
        <dbReference type="PROSITE" id="PS51462"/>
    </source>
</evidence>
<gene>
    <name evidence="5" type="ORF">ACFY3B_27115</name>
</gene>
<dbReference type="PROSITE" id="PS51462">
    <property type="entry name" value="NUDIX"/>
    <property type="match status" value="1"/>
</dbReference>
<reference evidence="5 6" key="1">
    <citation type="submission" date="2024-10" db="EMBL/GenBank/DDBJ databases">
        <title>The Natural Products Discovery Center: Release of the First 8490 Sequenced Strains for Exploring Actinobacteria Biosynthetic Diversity.</title>
        <authorList>
            <person name="Kalkreuter E."/>
            <person name="Kautsar S.A."/>
            <person name="Yang D."/>
            <person name="Bader C.D."/>
            <person name="Teijaro C.N."/>
            <person name="Fluegel L."/>
            <person name="Davis C.M."/>
            <person name="Simpson J.R."/>
            <person name="Lauterbach L."/>
            <person name="Steele A.D."/>
            <person name="Gui C."/>
            <person name="Meng S."/>
            <person name="Li G."/>
            <person name="Viehrig K."/>
            <person name="Ye F."/>
            <person name="Su P."/>
            <person name="Kiefer A.F."/>
            <person name="Nichols A."/>
            <person name="Cepeda A.J."/>
            <person name="Yan W."/>
            <person name="Fan B."/>
            <person name="Jiang Y."/>
            <person name="Adhikari A."/>
            <person name="Zheng C.-J."/>
            <person name="Schuster L."/>
            <person name="Cowan T.M."/>
            <person name="Smanski M.J."/>
            <person name="Chevrette M.G."/>
            <person name="De Carvalho L.P.S."/>
            <person name="Shen B."/>
        </authorList>
    </citation>
    <scope>NUCLEOTIDE SEQUENCE [LARGE SCALE GENOMIC DNA]</scope>
    <source>
        <strain evidence="5 6">NPDC000140</strain>
    </source>
</reference>
<dbReference type="Proteomes" id="UP001602287">
    <property type="component" value="Unassembled WGS sequence"/>
</dbReference>
<name>A0ABW6W1Q6_9ACTN</name>
<dbReference type="EMBL" id="JBIAZM010000013">
    <property type="protein sequence ID" value="MFF5203276.1"/>
    <property type="molecule type" value="Genomic_DNA"/>
</dbReference>
<keyword evidence="6" id="KW-1185">Reference proteome</keyword>
<dbReference type="Pfam" id="PF00293">
    <property type="entry name" value="NUDIX"/>
    <property type="match status" value="1"/>
</dbReference>
<comment type="caution">
    <text evidence="5">The sequence shown here is derived from an EMBL/GenBank/DDBJ whole genome shotgun (WGS) entry which is preliminary data.</text>
</comment>
<feature type="region of interest" description="Disordered" evidence="3">
    <location>
        <begin position="144"/>
        <end position="243"/>
    </location>
</feature>
<feature type="compositionally biased region" description="Polar residues" evidence="3">
    <location>
        <begin position="174"/>
        <end position="194"/>
    </location>
</feature>
<evidence type="ECO:0000256" key="3">
    <source>
        <dbReference type="SAM" id="MobiDB-lite"/>
    </source>
</evidence>
<evidence type="ECO:0000256" key="1">
    <source>
        <dbReference type="ARBA" id="ARBA00001946"/>
    </source>
</evidence>
<dbReference type="InterPro" id="IPR000086">
    <property type="entry name" value="NUDIX_hydrolase_dom"/>
</dbReference>
<dbReference type="PANTHER" id="PTHR43046">
    <property type="entry name" value="GDP-MANNOSE MANNOSYL HYDROLASE"/>
    <property type="match status" value="1"/>
</dbReference>
<dbReference type="PANTHER" id="PTHR43046:SF14">
    <property type="entry name" value="MUTT_NUDIX FAMILY PROTEIN"/>
    <property type="match status" value="1"/>
</dbReference>
<protein>
    <submittedName>
        <fullName evidence="5">NUDIX hydrolase</fullName>
    </submittedName>
</protein>
<dbReference type="InterPro" id="IPR015797">
    <property type="entry name" value="NUDIX_hydrolase-like_dom_sf"/>
</dbReference>
<dbReference type="GO" id="GO:0016787">
    <property type="term" value="F:hydrolase activity"/>
    <property type="evidence" value="ECO:0007669"/>
    <property type="project" value="UniProtKB-KW"/>
</dbReference>
<sequence length="243" mass="25021">MSALTWAVAAVVTDDTGRVLLCQQGRGTRRYALPGGRLRPAEGPVRAALRDIRAETGWDIELVDLVGVYHLAGPAGVAAAGRAGPLPDVLAHVFRARAAGVRPACDPPPGCRLSWHSPDALPAVVTPLTRAAVTDATAGRSGVLRDVPWAPDTADPASLPAARPAEEGRPPADQGTQPPRTSQDRQSPGTSQDGQRPGRAAGGGAAAGATRRGREPVPAPLTSSNRSELRRVPADTFAAASCE</sequence>
<evidence type="ECO:0000256" key="2">
    <source>
        <dbReference type="ARBA" id="ARBA00022801"/>
    </source>
</evidence>
<dbReference type="Gene3D" id="3.90.79.10">
    <property type="entry name" value="Nucleoside Triphosphate Pyrophosphohydrolase"/>
    <property type="match status" value="1"/>
</dbReference>
<accession>A0ABW6W1Q6</accession>
<keyword evidence="2 5" id="KW-0378">Hydrolase</keyword>
<evidence type="ECO:0000313" key="6">
    <source>
        <dbReference type="Proteomes" id="UP001602287"/>
    </source>
</evidence>